<evidence type="ECO:0008006" key="3">
    <source>
        <dbReference type="Google" id="ProtNLM"/>
    </source>
</evidence>
<keyword evidence="2" id="KW-1185">Reference proteome</keyword>
<dbReference type="RefSeq" id="WP_141461565.1">
    <property type="nucleotide sequence ID" value="NZ_CP038141.1"/>
</dbReference>
<dbReference type="Proteomes" id="UP000316313">
    <property type="component" value="Chromosome"/>
</dbReference>
<dbReference type="EMBL" id="CP038141">
    <property type="protein sequence ID" value="QDH17530.1"/>
    <property type="molecule type" value="Genomic_DNA"/>
</dbReference>
<gene>
    <name evidence="1" type="ORF">E3D00_08125</name>
</gene>
<evidence type="ECO:0000313" key="1">
    <source>
        <dbReference type="EMBL" id="QDH17530.1"/>
    </source>
</evidence>
<sequence length="66" mass="7145">MTSQSTANHDKTKKLRHDLRNALSPALLCADILTAHPDATVQKNAYLITSALENALALLKQTTSSQ</sequence>
<organism evidence="1 2">
    <name type="scientific">Swingsia samuiensis</name>
    <dbReference type="NCBI Taxonomy" id="1293412"/>
    <lineage>
        <taxon>Bacteria</taxon>
        <taxon>Pseudomonadati</taxon>
        <taxon>Pseudomonadota</taxon>
        <taxon>Alphaproteobacteria</taxon>
        <taxon>Acetobacterales</taxon>
        <taxon>Acetobacteraceae</taxon>
        <taxon>Swingsia</taxon>
    </lineage>
</organism>
<dbReference type="KEGG" id="ssam:E3D00_08125"/>
<proteinExistence type="predicted"/>
<protein>
    <recommendedName>
        <fullName evidence="3">Histidine kinase</fullName>
    </recommendedName>
</protein>
<evidence type="ECO:0000313" key="2">
    <source>
        <dbReference type="Proteomes" id="UP000316313"/>
    </source>
</evidence>
<reference evidence="1 2" key="1">
    <citation type="submission" date="2019-03" db="EMBL/GenBank/DDBJ databases">
        <title>The complete genome sequence of Swingsia samuiensis NBRC107927(T).</title>
        <authorList>
            <person name="Chua K.-O."/>
            <person name="Chan K.-G."/>
            <person name="See-Too W.-S."/>
        </authorList>
    </citation>
    <scope>NUCLEOTIDE SEQUENCE [LARGE SCALE GENOMIC DNA]</scope>
    <source>
        <strain evidence="1 2">AH83</strain>
    </source>
</reference>
<accession>A0A4Y6UL58</accession>
<dbReference type="AlphaFoldDB" id="A0A4Y6UL58"/>
<dbReference type="OrthoDB" id="7281751at2"/>
<name>A0A4Y6UL58_9PROT</name>